<organism evidence="3 4">
    <name type="scientific">Streptomyces antnestii</name>
    <dbReference type="NCBI Taxonomy" id="2494256"/>
    <lineage>
        <taxon>Bacteria</taxon>
        <taxon>Bacillati</taxon>
        <taxon>Actinomycetota</taxon>
        <taxon>Actinomycetes</taxon>
        <taxon>Kitasatosporales</taxon>
        <taxon>Streptomycetaceae</taxon>
        <taxon>Streptomyces</taxon>
    </lineage>
</organism>
<dbReference type="Gene3D" id="3.50.50.60">
    <property type="entry name" value="FAD/NAD(P)-binding domain"/>
    <property type="match status" value="1"/>
</dbReference>
<feature type="domain" description="FAD dependent oxidoreductase" evidence="2">
    <location>
        <begin position="3"/>
        <end position="354"/>
    </location>
</feature>
<dbReference type="Pfam" id="PF01266">
    <property type="entry name" value="DAO"/>
    <property type="match status" value="1"/>
</dbReference>
<evidence type="ECO:0000313" key="4">
    <source>
        <dbReference type="Proteomes" id="UP000283128"/>
    </source>
</evidence>
<dbReference type="RefSeq" id="WP_127831708.1">
    <property type="nucleotide sequence ID" value="NZ_RZYA01000019.1"/>
</dbReference>
<dbReference type="OrthoDB" id="4775411at2"/>
<dbReference type="InterPro" id="IPR006076">
    <property type="entry name" value="FAD-dep_OxRdtase"/>
</dbReference>
<evidence type="ECO:0000313" key="3">
    <source>
        <dbReference type="EMBL" id="RVU18958.1"/>
    </source>
</evidence>
<dbReference type="SUPFAM" id="SSF51905">
    <property type="entry name" value="FAD/NAD(P)-binding domain"/>
    <property type="match status" value="1"/>
</dbReference>
<keyword evidence="4" id="KW-1185">Reference proteome</keyword>
<dbReference type="GO" id="GO:0016491">
    <property type="term" value="F:oxidoreductase activity"/>
    <property type="evidence" value="ECO:0007669"/>
    <property type="project" value="UniProtKB-KW"/>
</dbReference>
<evidence type="ECO:0000256" key="1">
    <source>
        <dbReference type="ARBA" id="ARBA00023002"/>
    </source>
</evidence>
<evidence type="ECO:0000259" key="2">
    <source>
        <dbReference type="Pfam" id="PF01266"/>
    </source>
</evidence>
<dbReference type="GO" id="GO:0005737">
    <property type="term" value="C:cytoplasm"/>
    <property type="evidence" value="ECO:0007669"/>
    <property type="project" value="TreeGrafter"/>
</dbReference>
<dbReference type="AlphaFoldDB" id="A0A437PA34"/>
<name>A0A437PA34_9ACTN</name>
<keyword evidence="1" id="KW-0560">Oxidoreductase</keyword>
<comment type="caution">
    <text evidence="3">The sequence shown here is derived from an EMBL/GenBank/DDBJ whole genome shotgun (WGS) entry which is preliminary data.</text>
</comment>
<dbReference type="PANTHER" id="PTHR13847:SF289">
    <property type="entry name" value="GLYCINE OXIDASE"/>
    <property type="match status" value="1"/>
</dbReference>
<dbReference type="Proteomes" id="UP000283128">
    <property type="component" value="Unassembled WGS sequence"/>
</dbReference>
<proteinExistence type="predicted"/>
<dbReference type="PANTHER" id="PTHR13847">
    <property type="entry name" value="SARCOSINE DEHYDROGENASE-RELATED"/>
    <property type="match status" value="1"/>
</dbReference>
<dbReference type="InterPro" id="IPR036188">
    <property type="entry name" value="FAD/NAD-bd_sf"/>
</dbReference>
<protein>
    <submittedName>
        <fullName evidence="3">FAD-binding oxidoreductase</fullName>
    </submittedName>
</protein>
<gene>
    <name evidence="3" type="ORF">EOT10_31125</name>
</gene>
<dbReference type="EMBL" id="RZYA01000019">
    <property type="protein sequence ID" value="RVU18958.1"/>
    <property type="molecule type" value="Genomic_DNA"/>
</dbReference>
<dbReference type="Gene3D" id="3.30.9.10">
    <property type="entry name" value="D-Amino Acid Oxidase, subunit A, domain 2"/>
    <property type="match status" value="1"/>
</dbReference>
<accession>A0A437PA34</accession>
<reference evidence="3 4" key="1">
    <citation type="submission" date="2019-01" db="EMBL/GenBank/DDBJ databases">
        <title>Genome sequences of Streptomyces and Rhizobium isolates collected from root and soil.</title>
        <authorList>
            <person name="Chhettri S."/>
            <person name="Sevigny J.L."/>
            <person name="Sen A."/>
            <person name="Ennis N."/>
            <person name="Tisa L."/>
        </authorList>
    </citation>
    <scope>NUCLEOTIDE SEQUENCE [LARGE SCALE GENOMIC DNA]</scope>
    <source>
        <strain evidence="3 4">San01</strain>
    </source>
</reference>
<sequence>MSRVLVIGAGVLGASVAHHLAAAGAHVTVIEAGGPAAGTSSATFSIDVTHLKTPHEYYALNRRSAELHVRLGDELGGADWRHPVPLVQWGHTEREQLVIKERAERLRGWGHTCRSAAPSELAELAPGVSPDACRADELVVHEHASWYDAPLFARRLLDRAALNGADIRYGLRVTGVLRTGDRVTGVVAEGRRFEADQVVNCAGPEAGRIAALAGGSLPLNRVPGLVGESTRLPEQERLGAILATPGVDLRPAPDGRVVSISWPVDAVLPPDVEGASGPARQAGPALEQELHRLGREVFTPLRAAEMAGVRLGVRPVPADGLPLVGCSSATPGLYTVVTHSGVTLAPALGLLAARELLGGDRVPELADYSPDRTPAADVLDESVQVMSSAATIPAA</sequence>